<comment type="caution">
    <text evidence="1">The sequence shown here is derived from an EMBL/GenBank/DDBJ whole genome shotgun (WGS) entry which is preliminary data.</text>
</comment>
<gene>
    <name evidence="1" type="ORF">QBC37DRAFT_321152</name>
</gene>
<dbReference type="GO" id="GO:0004029">
    <property type="term" value="F:aldehyde dehydrogenase (NAD+) activity"/>
    <property type="evidence" value="ECO:0007669"/>
    <property type="project" value="TreeGrafter"/>
</dbReference>
<sequence length="381" mass="41307">MSPSNSILLTGATGYVGGTVLDHLLKSKVPSIKNLSFDLLVRTQAAADKLRSVLGDCVNPILWPGGLGDTDSIIKIASNYDLVINVGSGFVPSGSQAFVSGLAQRAASNPSGPTPWLLNIAGCTNLGDKPLTQTSHPDREFDDADGNAVYEWLRCADEREPYPQRTAEVGVLTAAEATDGAVHAVSLNTPLIFGAGTGLFNRQGIIIPTLMRYVVTHGYGFKLNETANFDWVHVEDLADLYVLLVKTILEREDRGVGYIPSNKNGIIFPAVARVLQTEIMQHCLDSAFDAGVLPRENTPKNKEIRLVGLKEIADEITFGLMDMAEQGWAGNKAQKGTVARKLLGWSPTRLEEAWRNDFVDELEALRDGKRGVTMESCIGRK</sequence>
<dbReference type="PANTHER" id="PTHR48079:SF6">
    <property type="entry name" value="NAD(P)-BINDING DOMAIN-CONTAINING PROTEIN-RELATED"/>
    <property type="match status" value="1"/>
</dbReference>
<dbReference type="AlphaFoldDB" id="A0AAN6Y420"/>
<keyword evidence="2" id="KW-1185">Reference proteome</keyword>
<reference evidence="1" key="1">
    <citation type="journal article" date="2023" name="Mol. Phylogenet. Evol.">
        <title>Genome-scale phylogeny and comparative genomics of the fungal order Sordariales.</title>
        <authorList>
            <person name="Hensen N."/>
            <person name="Bonometti L."/>
            <person name="Westerberg I."/>
            <person name="Brannstrom I.O."/>
            <person name="Guillou S."/>
            <person name="Cros-Aarteil S."/>
            <person name="Calhoun S."/>
            <person name="Haridas S."/>
            <person name="Kuo A."/>
            <person name="Mondo S."/>
            <person name="Pangilinan J."/>
            <person name="Riley R."/>
            <person name="LaButti K."/>
            <person name="Andreopoulos B."/>
            <person name="Lipzen A."/>
            <person name="Chen C."/>
            <person name="Yan M."/>
            <person name="Daum C."/>
            <person name="Ng V."/>
            <person name="Clum A."/>
            <person name="Steindorff A."/>
            <person name="Ohm R.A."/>
            <person name="Martin F."/>
            <person name="Silar P."/>
            <person name="Natvig D.O."/>
            <person name="Lalanne C."/>
            <person name="Gautier V."/>
            <person name="Ament-Velasquez S.L."/>
            <person name="Kruys A."/>
            <person name="Hutchinson M.I."/>
            <person name="Powell A.J."/>
            <person name="Barry K."/>
            <person name="Miller A.N."/>
            <person name="Grigoriev I.V."/>
            <person name="Debuchy R."/>
            <person name="Gladieux P."/>
            <person name="Hiltunen Thoren M."/>
            <person name="Johannesson H."/>
        </authorList>
    </citation>
    <scope>NUCLEOTIDE SEQUENCE</scope>
    <source>
        <strain evidence="1">PSN293</strain>
    </source>
</reference>
<dbReference type="EMBL" id="MU858160">
    <property type="protein sequence ID" value="KAK4210991.1"/>
    <property type="molecule type" value="Genomic_DNA"/>
</dbReference>
<dbReference type="SUPFAM" id="SSF51735">
    <property type="entry name" value="NAD(P)-binding Rossmann-fold domains"/>
    <property type="match status" value="1"/>
</dbReference>
<name>A0AAN6Y420_9PEZI</name>
<dbReference type="PANTHER" id="PTHR48079">
    <property type="entry name" value="PROTEIN YEEZ"/>
    <property type="match status" value="1"/>
</dbReference>
<evidence type="ECO:0008006" key="3">
    <source>
        <dbReference type="Google" id="ProtNLM"/>
    </source>
</evidence>
<dbReference type="Gene3D" id="3.40.50.720">
    <property type="entry name" value="NAD(P)-binding Rossmann-like Domain"/>
    <property type="match status" value="2"/>
</dbReference>
<organism evidence="1 2">
    <name type="scientific">Rhypophila decipiens</name>
    <dbReference type="NCBI Taxonomy" id="261697"/>
    <lineage>
        <taxon>Eukaryota</taxon>
        <taxon>Fungi</taxon>
        <taxon>Dikarya</taxon>
        <taxon>Ascomycota</taxon>
        <taxon>Pezizomycotina</taxon>
        <taxon>Sordariomycetes</taxon>
        <taxon>Sordariomycetidae</taxon>
        <taxon>Sordariales</taxon>
        <taxon>Naviculisporaceae</taxon>
        <taxon>Rhypophila</taxon>
    </lineage>
</organism>
<proteinExistence type="predicted"/>
<dbReference type="Proteomes" id="UP001301769">
    <property type="component" value="Unassembled WGS sequence"/>
</dbReference>
<evidence type="ECO:0000313" key="1">
    <source>
        <dbReference type="EMBL" id="KAK4210991.1"/>
    </source>
</evidence>
<dbReference type="InterPro" id="IPR051783">
    <property type="entry name" value="NAD(P)-dependent_oxidoreduct"/>
</dbReference>
<dbReference type="InterPro" id="IPR036291">
    <property type="entry name" value="NAD(P)-bd_dom_sf"/>
</dbReference>
<accession>A0AAN6Y420</accession>
<reference evidence="1" key="2">
    <citation type="submission" date="2023-05" db="EMBL/GenBank/DDBJ databases">
        <authorList>
            <consortium name="Lawrence Berkeley National Laboratory"/>
            <person name="Steindorff A."/>
            <person name="Hensen N."/>
            <person name="Bonometti L."/>
            <person name="Westerberg I."/>
            <person name="Brannstrom I.O."/>
            <person name="Guillou S."/>
            <person name="Cros-Aarteil S."/>
            <person name="Calhoun S."/>
            <person name="Haridas S."/>
            <person name="Kuo A."/>
            <person name="Mondo S."/>
            <person name="Pangilinan J."/>
            <person name="Riley R."/>
            <person name="Labutti K."/>
            <person name="Andreopoulos B."/>
            <person name="Lipzen A."/>
            <person name="Chen C."/>
            <person name="Yanf M."/>
            <person name="Daum C."/>
            <person name="Ng V."/>
            <person name="Clum A."/>
            <person name="Ohm R."/>
            <person name="Martin F."/>
            <person name="Silar P."/>
            <person name="Natvig D."/>
            <person name="Lalanne C."/>
            <person name="Gautier V."/>
            <person name="Ament-Velasquez S.L."/>
            <person name="Kruys A."/>
            <person name="Hutchinson M.I."/>
            <person name="Powell A.J."/>
            <person name="Barry K."/>
            <person name="Miller A.N."/>
            <person name="Grigoriev I.V."/>
            <person name="Debuchy R."/>
            <person name="Gladieux P."/>
            <person name="Thoren M.H."/>
            <person name="Johannesson H."/>
        </authorList>
    </citation>
    <scope>NUCLEOTIDE SEQUENCE</scope>
    <source>
        <strain evidence="1">PSN293</strain>
    </source>
</reference>
<dbReference type="GO" id="GO:0005737">
    <property type="term" value="C:cytoplasm"/>
    <property type="evidence" value="ECO:0007669"/>
    <property type="project" value="TreeGrafter"/>
</dbReference>
<protein>
    <recommendedName>
        <fullName evidence="3">NAD-dependent epimerase/dehydratase domain-containing protein</fullName>
    </recommendedName>
</protein>
<evidence type="ECO:0000313" key="2">
    <source>
        <dbReference type="Proteomes" id="UP001301769"/>
    </source>
</evidence>